<evidence type="ECO:0000256" key="1">
    <source>
        <dbReference type="ARBA" id="ARBA00004651"/>
    </source>
</evidence>
<accession>A0A8J3LBS1</accession>
<reference evidence="7" key="1">
    <citation type="submission" date="2021-01" db="EMBL/GenBank/DDBJ databases">
        <title>Whole genome shotgun sequence of Catellatospora methionotrophica NBRC 14553.</title>
        <authorList>
            <person name="Komaki H."/>
            <person name="Tamura T."/>
        </authorList>
    </citation>
    <scope>NUCLEOTIDE SEQUENCE</scope>
    <source>
        <strain evidence="7">NBRC 14553</strain>
    </source>
</reference>
<comment type="subcellular location">
    <subcellularLocation>
        <location evidence="1">Cell membrane</location>
        <topology evidence="1">Multi-pass membrane protein</topology>
    </subcellularLocation>
</comment>
<feature type="transmembrane region" description="Helical" evidence="5">
    <location>
        <begin position="298"/>
        <end position="320"/>
    </location>
</feature>
<dbReference type="PANTHER" id="PTHR23530">
    <property type="entry name" value="TRANSPORT PROTEIN-RELATED"/>
    <property type="match status" value="1"/>
</dbReference>
<feature type="transmembrane region" description="Helical" evidence="5">
    <location>
        <begin position="205"/>
        <end position="224"/>
    </location>
</feature>
<feature type="domain" description="Major facilitator superfamily (MFS) profile" evidence="6">
    <location>
        <begin position="1"/>
        <end position="385"/>
    </location>
</feature>
<feature type="transmembrane region" description="Helical" evidence="5">
    <location>
        <begin position="332"/>
        <end position="355"/>
    </location>
</feature>
<evidence type="ECO:0000313" key="8">
    <source>
        <dbReference type="Proteomes" id="UP000660339"/>
    </source>
</evidence>
<dbReference type="PROSITE" id="PS00216">
    <property type="entry name" value="SUGAR_TRANSPORT_1"/>
    <property type="match status" value="1"/>
</dbReference>
<sequence>MFALLPAQRGLSIAQVGAVFSAYTATAAILELPTGTLADVIGRRPVLIAAAVLETACFAGFLAAHTVTGFCLAMVLGGAGRALNSGALEAWYVDGLHALRPNADVRRPVGTAMTLTNVAVLAGALTVTVLPYLTSAQATGLFAPAALPFLIAAASGVPQVAAVLLLVREPRRGGTWRAALRALRGCPAFARDSVRVAVQHRGLRLLLTAGIGVGVGIGAVETFWQPEFARLLGDPARATGTLGALVIASTVAGIAGGLLAARAPDRFARHQAPLCAVLLALIGAAVAGMALAPSFAVAAAAFVCVYLFLEMRAPLAQALLHRACPPGRRASVLSAYSMSTNAGALLATAGLGAALGGRGVGAIWLTAAAVVAVAGLAYLPRHVTAPADHPRVTSPAEGRLARG</sequence>
<dbReference type="Gene3D" id="1.20.1250.20">
    <property type="entry name" value="MFS general substrate transporter like domains"/>
    <property type="match status" value="1"/>
</dbReference>
<dbReference type="Proteomes" id="UP000660339">
    <property type="component" value="Unassembled WGS sequence"/>
</dbReference>
<proteinExistence type="predicted"/>
<keyword evidence="3 5" id="KW-1133">Transmembrane helix</keyword>
<dbReference type="Pfam" id="PF07690">
    <property type="entry name" value="MFS_1"/>
    <property type="match status" value="1"/>
</dbReference>
<evidence type="ECO:0000313" key="7">
    <source>
        <dbReference type="EMBL" id="GIG12126.1"/>
    </source>
</evidence>
<name>A0A8J3LBS1_9ACTN</name>
<keyword evidence="8" id="KW-1185">Reference proteome</keyword>
<feature type="transmembrane region" description="Helical" evidence="5">
    <location>
        <begin position="361"/>
        <end position="379"/>
    </location>
</feature>
<protein>
    <recommendedName>
        <fullName evidence="6">Major facilitator superfamily (MFS) profile domain-containing protein</fullName>
    </recommendedName>
</protein>
<dbReference type="AlphaFoldDB" id="A0A8J3LBS1"/>
<gene>
    <name evidence="7" type="ORF">Cme02nite_04580</name>
</gene>
<dbReference type="EMBL" id="BONJ01000001">
    <property type="protein sequence ID" value="GIG12126.1"/>
    <property type="molecule type" value="Genomic_DNA"/>
</dbReference>
<dbReference type="InterPro" id="IPR053160">
    <property type="entry name" value="MFS_DHA3_Transporter"/>
</dbReference>
<feature type="transmembrane region" description="Helical" evidence="5">
    <location>
        <begin position="272"/>
        <end position="292"/>
    </location>
</feature>
<keyword evidence="4 5" id="KW-0472">Membrane</keyword>
<feature type="transmembrane region" description="Helical" evidence="5">
    <location>
        <begin position="109"/>
        <end position="133"/>
    </location>
</feature>
<feature type="transmembrane region" description="Helical" evidence="5">
    <location>
        <begin position="145"/>
        <end position="167"/>
    </location>
</feature>
<dbReference type="InterPro" id="IPR036259">
    <property type="entry name" value="MFS_trans_sf"/>
</dbReference>
<dbReference type="SUPFAM" id="SSF103473">
    <property type="entry name" value="MFS general substrate transporter"/>
    <property type="match status" value="1"/>
</dbReference>
<evidence type="ECO:0000256" key="2">
    <source>
        <dbReference type="ARBA" id="ARBA00022692"/>
    </source>
</evidence>
<dbReference type="InterPro" id="IPR020846">
    <property type="entry name" value="MFS_dom"/>
</dbReference>
<feature type="transmembrane region" description="Helical" evidence="5">
    <location>
        <begin position="236"/>
        <end position="260"/>
    </location>
</feature>
<evidence type="ECO:0000256" key="3">
    <source>
        <dbReference type="ARBA" id="ARBA00022989"/>
    </source>
</evidence>
<evidence type="ECO:0000256" key="4">
    <source>
        <dbReference type="ARBA" id="ARBA00023136"/>
    </source>
</evidence>
<dbReference type="GO" id="GO:0005886">
    <property type="term" value="C:plasma membrane"/>
    <property type="evidence" value="ECO:0007669"/>
    <property type="project" value="UniProtKB-SubCell"/>
</dbReference>
<keyword evidence="2 5" id="KW-0812">Transmembrane</keyword>
<evidence type="ECO:0000259" key="6">
    <source>
        <dbReference type="PROSITE" id="PS50850"/>
    </source>
</evidence>
<dbReference type="InterPro" id="IPR005829">
    <property type="entry name" value="Sugar_transporter_CS"/>
</dbReference>
<comment type="caution">
    <text evidence="7">The sequence shown here is derived from an EMBL/GenBank/DDBJ whole genome shotgun (WGS) entry which is preliminary data.</text>
</comment>
<dbReference type="PANTHER" id="PTHR23530:SF1">
    <property type="entry name" value="PERMEASE, MAJOR FACILITATOR SUPERFAMILY-RELATED"/>
    <property type="match status" value="1"/>
</dbReference>
<dbReference type="GO" id="GO:0022857">
    <property type="term" value="F:transmembrane transporter activity"/>
    <property type="evidence" value="ECO:0007669"/>
    <property type="project" value="InterPro"/>
</dbReference>
<evidence type="ECO:0000256" key="5">
    <source>
        <dbReference type="SAM" id="Phobius"/>
    </source>
</evidence>
<dbReference type="PROSITE" id="PS50850">
    <property type="entry name" value="MFS"/>
    <property type="match status" value="1"/>
</dbReference>
<dbReference type="InterPro" id="IPR011701">
    <property type="entry name" value="MFS"/>
</dbReference>
<feature type="transmembrane region" description="Helical" evidence="5">
    <location>
        <begin position="48"/>
        <end position="76"/>
    </location>
</feature>
<organism evidence="7 8">
    <name type="scientific">Catellatospora methionotrophica</name>
    <dbReference type="NCBI Taxonomy" id="121620"/>
    <lineage>
        <taxon>Bacteria</taxon>
        <taxon>Bacillati</taxon>
        <taxon>Actinomycetota</taxon>
        <taxon>Actinomycetes</taxon>
        <taxon>Micromonosporales</taxon>
        <taxon>Micromonosporaceae</taxon>
        <taxon>Catellatospora</taxon>
    </lineage>
</organism>